<comment type="caution">
    <text evidence="1">The sequence shown here is derived from an EMBL/GenBank/DDBJ whole genome shotgun (WGS) entry which is preliminary data.</text>
</comment>
<gene>
    <name evidence="1" type="ORF">I5803_05900</name>
</gene>
<accession>A0A931MFQ2</accession>
<dbReference type="Proteomes" id="UP000651050">
    <property type="component" value="Unassembled WGS sequence"/>
</dbReference>
<keyword evidence="2" id="KW-1185">Reference proteome</keyword>
<organism evidence="1 2">
    <name type="scientific">Caenimonas aquaedulcis</name>
    <dbReference type="NCBI Taxonomy" id="2793270"/>
    <lineage>
        <taxon>Bacteria</taxon>
        <taxon>Pseudomonadati</taxon>
        <taxon>Pseudomonadota</taxon>
        <taxon>Betaproteobacteria</taxon>
        <taxon>Burkholderiales</taxon>
        <taxon>Comamonadaceae</taxon>
        <taxon>Caenimonas</taxon>
    </lineage>
</organism>
<dbReference type="RefSeq" id="WP_196985458.1">
    <property type="nucleotide sequence ID" value="NZ_JADWYS010000001.1"/>
</dbReference>
<evidence type="ECO:0000313" key="1">
    <source>
        <dbReference type="EMBL" id="MBG9387541.1"/>
    </source>
</evidence>
<reference evidence="1" key="1">
    <citation type="submission" date="2020-11" db="EMBL/GenBank/DDBJ databases">
        <title>Bacterial whole genome sequence for Caenimonas sp. DR4.4.</title>
        <authorList>
            <person name="Le V."/>
            <person name="Ko S.-R."/>
            <person name="Ahn C.-Y."/>
            <person name="Oh H.-M."/>
        </authorList>
    </citation>
    <scope>NUCLEOTIDE SEQUENCE</scope>
    <source>
        <strain evidence="1">DR4.4</strain>
    </source>
</reference>
<sequence>MIVNGRRRQVFLEQANPDAVLLESNVPCVGGEVNAVLGKEVVLRVGKPIYTERGADQLRDLTETVFDIRRRLPAEASAIERVNGGGG</sequence>
<proteinExistence type="predicted"/>
<evidence type="ECO:0000313" key="2">
    <source>
        <dbReference type="Proteomes" id="UP000651050"/>
    </source>
</evidence>
<name>A0A931MFQ2_9BURK</name>
<protein>
    <submittedName>
        <fullName evidence="1">Uncharacterized protein</fullName>
    </submittedName>
</protein>
<dbReference type="AlphaFoldDB" id="A0A931MFQ2"/>
<dbReference type="EMBL" id="JADWYS010000001">
    <property type="protein sequence ID" value="MBG9387541.1"/>
    <property type="molecule type" value="Genomic_DNA"/>
</dbReference>